<sequence length="231" mass="25310">MRLMRLELKRVPLMKYIVGIAITTIASFIFIVSPLFFLEPSEISLLYPNGDSYLEMSGIFIRLICTIFVGILVANIITKEYERGTIANLFLYPIAKKKILMSKLSLVILLAFILDFASQIILTFAMTIFVNQTQFIDGTVSNQKILDFLIVSAILMVATIATSMTCLWVGLKTKSSTATIVTAVVIGLVVNGNLGSTGNRLSSNVLAMVIFSLIGCGIVLLSIKNVNREAV</sequence>
<gene>
    <name evidence="2" type="ORF">KUA55_09020</name>
</gene>
<evidence type="ECO:0000313" key="2">
    <source>
        <dbReference type="EMBL" id="MBV7390820.1"/>
    </source>
</evidence>
<protein>
    <submittedName>
        <fullName evidence="2">ABC transporter permease</fullName>
    </submittedName>
</protein>
<keyword evidence="3" id="KW-1185">Reference proteome</keyword>
<feature type="transmembrane region" description="Helical" evidence="1">
    <location>
        <begin position="149"/>
        <end position="171"/>
    </location>
</feature>
<dbReference type="EMBL" id="JAHUZB010000003">
    <property type="protein sequence ID" value="MBV7390820.1"/>
    <property type="molecule type" value="Genomic_DNA"/>
</dbReference>
<evidence type="ECO:0000313" key="3">
    <source>
        <dbReference type="Proteomes" id="UP000774130"/>
    </source>
</evidence>
<feature type="transmembrane region" description="Helical" evidence="1">
    <location>
        <begin position="16"/>
        <end position="38"/>
    </location>
</feature>
<feature type="transmembrane region" description="Helical" evidence="1">
    <location>
        <begin position="106"/>
        <end position="129"/>
    </location>
</feature>
<accession>A0ABS6TD53</accession>
<dbReference type="PANTHER" id="PTHR37305">
    <property type="entry name" value="INTEGRAL MEMBRANE PROTEIN-RELATED"/>
    <property type="match status" value="1"/>
</dbReference>
<keyword evidence="1" id="KW-0812">Transmembrane</keyword>
<organism evidence="2 3">
    <name type="scientific">Enterococcus alishanensis</name>
    <dbReference type="NCBI Taxonomy" id="1303817"/>
    <lineage>
        <taxon>Bacteria</taxon>
        <taxon>Bacillati</taxon>
        <taxon>Bacillota</taxon>
        <taxon>Bacilli</taxon>
        <taxon>Lactobacillales</taxon>
        <taxon>Enterococcaceae</taxon>
        <taxon>Enterococcus</taxon>
    </lineage>
</organism>
<feature type="transmembrane region" description="Helical" evidence="1">
    <location>
        <begin position="58"/>
        <end position="77"/>
    </location>
</feature>
<name>A0ABS6TD53_9ENTE</name>
<comment type="caution">
    <text evidence="2">The sequence shown here is derived from an EMBL/GenBank/DDBJ whole genome shotgun (WGS) entry which is preliminary data.</text>
</comment>
<feature type="transmembrane region" description="Helical" evidence="1">
    <location>
        <begin position="178"/>
        <end position="195"/>
    </location>
</feature>
<proteinExistence type="predicted"/>
<keyword evidence="1" id="KW-0472">Membrane</keyword>
<evidence type="ECO:0000256" key="1">
    <source>
        <dbReference type="SAM" id="Phobius"/>
    </source>
</evidence>
<reference evidence="2 3" key="1">
    <citation type="submission" date="2021-06" db="EMBL/GenBank/DDBJ databases">
        <title>Enterococcus alishanensis sp. nov., a novel lactic acid bacterium isolated from fresh coffee beans.</title>
        <authorList>
            <person name="Chen Y.-S."/>
        </authorList>
    </citation>
    <scope>NUCLEOTIDE SEQUENCE [LARGE SCALE GENOMIC DNA]</scope>
    <source>
        <strain evidence="2 3">ALS3</strain>
    </source>
</reference>
<feature type="transmembrane region" description="Helical" evidence="1">
    <location>
        <begin position="201"/>
        <end position="223"/>
    </location>
</feature>
<dbReference type="RefSeq" id="WP_218325870.1">
    <property type="nucleotide sequence ID" value="NZ_JAHUZB010000003.1"/>
</dbReference>
<dbReference type="Pfam" id="PF12730">
    <property type="entry name" value="ABC2_membrane_4"/>
    <property type="match status" value="1"/>
</dbReference>
<keyword evidence="1" id="KW-1133">Transmembrane helix</keyword>
<dbReference type="PANTHER" id="PTHR37305:SF1">
    <property type="entry name" value="MEMBRANE PROTEIN"/>
    <property type="match status" value="1"/>
</dbReference>
<dbReference type="Proteomes" id="UP000774130">
    <property type="component" value="Unassembled WGS sequence"/>
</dbReference>